<evidence type="ECO:0000313" key="3">
    <source>
        <dbReference type="Proteomes" id="UP000078512"/>
    </source>
</evidence>
<reference evidence="2 3" key="1">
    <citation type="submission" date="2016-05" db="EMBL/GenBank/DDBJ databases">
        <title>Genome sequencing reveals origins of a unique bacterial endosymbiosis in the earliest lineages of terrestrial Fungi.</title>
        <authorList>
            <consortium name="DOE Joint Genome Institute"/>
            <person name="Uehling J."/>
            <person name="Gryganskyi A."/>
            <person name="Hameed K."/>
            <person name="Tschaplinski T."/>
            <person name="Misztal P."/>
            <person name="Wu S."/>
            <person name="Desiro A."/>
            <person name="Vande Pol N."/>
            <person name="Du Z.-Y."/>
            <person name="Zienkiewicz A."/>
            <person name="Zienkiewicz K."/>
            <person name="Morin E."/>
            <person name="Tisserant E."/>
            <person name="Splivallo R."/>
            <person name="Hainaut M."/>
            <person name="Henrissat B."/>
            <person name="Ohm R."/>
            <person name="Kuo A."/>
            <person name="Yan J."/>
            <person name="Lipzen A."/>
            <person name="Nolan M."/>
            <person name="Labutti K."/>
            <person name="Barry K."/>
            <person name="Goldstein A."/>
            <person name="Labbe J."/>
            <person name="Schadt C."/>
            <person name="Tuskan G."/>
            <person name="Grigoriev I."/>
            <person name="Martin F."/>
            <person name="Vilgalys R."/>
            <person name="Bonito G."/>
        </authorList>
    </citation>
    <scope>NUCLEOTIDE SEQUENCE [LARGE SCALE GENOMIC DNA]</scope>
    <source>
        <strain evidence="2 3">AG-77</strain>
    </source>
</reference>
<evidence type="ECO:0000256" key="1">
    <source>
        <dbReference type="SAM" id="SignalP"/>
    </source>
</evidence>
<gene>
    <name evidence="2" type="ORF">K457DRAFT_130646</name>
</gene>
<proteinExistence type="predicted"/>
<keyword evidence="3" id="KW-1185">Reference proteome</keyword>
<sequence>MKFLILYLLMTLAVVFALPTNMEKRGDLNTRCKPSTLTWRVRNIGSSKPQESFQLEVRNTYVGRTTFGSPKVRQTISSGDKRFSVNHGAIANNMPLTLTWQGIQYSFPTFSYGRNAWSNSGNEVVGKEYEYWACLKV</sequence>
<accession>A0A197JDY0</accession>
<keyword evidence="1" id="KW-0732">Signal</keyword>
<dbReference type="EMBL" id="KV442122">
    <property type="protein sequence ID" value="OAQ23330.1"/>
    <property type="molecule type" value="Genomic_DNA"/>
</dbReference>
<organism evidence="2 3">
    <name type="scientific">Linnemannia elongata AG-77</name>
    <dbReference type="NCBI Taxonomy" id="1314771"/>
    <lineage>
        <taxon>Eukaryota</taxon>
        <taxon>Fungi</taxon>
        <taxon>Fungi incertae sedis</taxon>
        <taxon>Mucoromycota</taxon>
        <taxon>Mortierellomycotina</taxon>
        <taxon>Mortierellomycetes</taxon>
        <taxon>Mortierellales</taxon>
        <taxon>Mortierellaceae</taxon>
        <taxon>Linnemannia</taxon>
    </lineage>
</organism>
<feature type="chain" id="PRO_5008275834" evidence="1">
    <location>
        <begin position="18"/>
        <end position="137"/>
    </location>
</feature>
<dbReference type="OrthoDB" id="2423602at2759"/>
<feature type="signal peptide" evidence="1">
    <location>
        <begin position="1"/>
        <end position="17"/>
    </location>
</feature>
<dbReference type="Proteomes" id="UP000078512">
    <property type="component" value="Unassembled WGS sequence"/>
</dbReference>
<protein>
    <submittedName>
        <fullName evidence="2">Uncharacterized protein</fullName>
    </submittedName>
</protein>
<name>A0A197JDY0_9FUNG</name>
<evidence type="ECO:0000313" key="2">
    <source>
        <dbReference type="EMBL" id="OAQ23330.1"/>
    </source>
</evidence>
<dbReference type="AlphaFoldDB" id="A0A197JDY0"/>